<dbReference type="Gene3D" id="1.10.1740.10">
    <property type="match status" value="1"/>
</dbReference>
<dbReference type="PANTHER" id="PTHR43133:SF8">
    <property type="entry name" value="RNA POLYMERASE SIGMA FACTOR HI_1459-RELATED"/>
    <property type="match status" value="1"/>
</dbReference>
<evidence type="ECO:0000313" key="10">
    <source>
        <dbReference type="Proteomes" id="UP001295420"/>
    </source>
</evidence>
<evidence type="ECO:0000256" key="3">
    <source>
        <dbReference type="ARBA" id="ARBA00023082"/>
    </source>
</evidence>
<dbReference type="Gene3D" id="1.10.10.10">
    <property type="entry name" value="Winged helix-like DNA-binding domain superfamily/Winged helix DNA-binding domain"/>
    <property type="match status" value="1"/>
</dbReference>
<dbReference type="SUPFAM" id="SSF88946">
    <property type="entry name" value="Sigma2 domain of RNA polymerase sigma factors"/>
    <property type="match status" value="1"/>
</dbReference>
<dbReference type="Pfam" id="PF08281">
    <property type="entry name" value="Sigma70_r4_2"/>
    <property type="match status" value="1"/>
</dbReference>
<feature type="domain" description="RNA polymerase sigma-70 region 2" evidence="7">
    <location>
        <begin position="17"/>
        <end position="81"/>
    </location>
</feature>
<dbReference type="GO" id="GO:0003677">
    <property type="term" value="F:DNA binding"/>
    <property type="evidence" value="ECO:0007669"/>
    <property type="project" value="UniProtKB-KW"/>
</dbReference>
<organism evidence="9 10">
    <name type="scientific">Vibrio owensii</name>
    <dbReference type="NCBI Taxonomy" id="696485"/>
    <lineage>
        <taxon>Bacteria</taxon>
        <taxon>Pseudomonadati</taxon>
        <taxon>Pseudomonadota</taxon>
        <taxon>Gammaproteobacteria</taxon>
        <taxon>Vibrionales</taxon>
        <taxon>Vibrionaceae</taxon>
        <taxon>Vibrio</taxon>
    </lineage>
</organism>
<dbReference type="AlphaFoldDB" id="A0AAU9QAB1"/>
<evidence type="ECO:0000256" key="4">
    <source>
        <dbReference type="ARBA" id="ARBA00023125"/>
    </source>
</evidence>
<dbReference type="Pfam" id="PF04542">
    <property type="entry name" value="Sigma70_r2"/>
    <property type="match status" value="1"/>
</dbReference>
<dbReference type="RefSeq" id="WP_409931476.1">
    <property type="nucleotide sequence ID" value="NZ_CAKMTQ010000030.1"/>
</dbReference>
<keyword evidence="4 6" id="KW-0238">DNA-binding</keyword>
<reference evidence="9" key="1">
    <citation type="submission" date="2022-01" db="EMBL/GenBank/DDBJ databases">
        <authorList>
            <person name="Lagorce A."/>
        </authorList>
    </citation>
    <scope>NUCLEOTIDE SEQUENCE</scope>
    <source>
        <strain evidence="9">Th15_F1_D04</strain>
    </source>
</reference>
<comment type="similarity">
    <text evidence="1 6">Belongs to the sigma-70 factor family. ECF subfamily.</text>
</comment>
<dbReference type="GO" id="GO:0016987">
    <property type="term" value="F:sigma factor activity"/>
    <property type="evidence" value="ECO:0007669"/>
    <property type="project" value="UniProtKB-KW"/>
</dbReference>
<dbReference type="InterPro" id="IPR013249">
    <property type="entry name" value="RNA_pol_sigma70_r4_t2"/>
</dbReference>
<proteinExistence type="inferred from homology"/>
<dbReference type="Proteomes" id="UP001295420">
    <property type="component" value="Unassembled WGS sequence"/>
</dbReference>
<dbReference type="InterPro" id="IPR013325">
    <property type="entry name" value="RNA_pol_sigma_r2"/>
</dbReference>
<comment type="caution">
    <text evidence="9">The sequence shown here is derived from an EMBL/GenBank/DDBJ whole genome shotgun (WGS) entry which is preliminary data.</text>
</comment>
<dbReference type="InterPro" id="IPR036388">
    <property type="entry name" value="WH-like_DNA-bd_sf"/>
</dbReference>
<dbReference type="CDD" id="cd06171">
    <property type="entry name" value="Sigma70_r4"/>
    <property type="match status" value="1"/>
</dbReference>
<accession>A0AAU9QAB1</accession>
<dbReference type="SUPFAM" id="SSF88659">
    <property type="entry name" value="Sigma3 and sigma4 domains of RNA polymerase sigma factors"/>
    <property type="match status" value="1"/>
</dbReference>
<evidence type="ECO:0000313" key="9">
    <source>
        <dbReference type="EMBL" id="CAH1534079.1"/>
    </source>
</evidence>
<name>A0AAU9QAB1_9VIBR</name>
<protein>
    <recommendedName>
        <fullName evidence="6">RNA polymerase sigma factor</fullName>
    </recommendedName>
</protein>
<keyword evidence="2 6" id="KW-0805">Transcription regulation</keyword>
<evidence type="ECO:0000256" key="5">
    <source>
        <dbReference type="ARBA" id="ARBA00023163"/>
    </source>
</evidence>
<dbReference type="InterPro" id="IPR039425">
    <property type="entry name" value="RNA_pol_sigma-70-like"/>
</dbReference>
<dbReference type="InterPro" id="IPR007627">
    <property type="entry name" value="RNA_pol_sigma70_r2"/>
</dbReference>
<sequence length="179" mass="21068">MNMLTIRARNEAIEQLAREHDVKLRRFVMKYSYNKDMVDDLVQSTYIEAIKNLHQFKGQSLLKTWLFGIAYNLVRNHNRSNYKELSHIPLDTNLQLSFDGQRALEEMLYSQFILTQCPDKIANMPVRMRQVFELIVLQGNNYEHAAEELGISVGTVRSRLFRARQWLREKVGAEDLTFT</sequence>
<gene>
    <name evidence="9" type="ORF">THF1D04_360002</name>
</gene>
<evidence type="ECO:0000256" key="6">
    <source>
        <dbReference type="RuleBase" id="RU000716"/>
    </source>
</evidence>
<evidence type="ECO:0000259" key="8">
    <source>
        <dbReference type="Pfam" id="PF08281"/>
    </source>
</evidence>
<feature type="domain" description="RNA polymerase sigma factor 70 region 4 type 2" evidence="8">
    <location>
        <begin position="121"/>
        <end position="167"/>
    </location>
</feature>
<dbReference type="PROSITE" id="PS01063">
    <property type="entry name" value="SIGMA70_ECF"/>
    <property type="match status" value="1"/>
</dbReference>
<dbReference type="InterPro" id="IPR014284">
    <property type="entry name" value="RNA_pol_sigma-70_dom"/>
</dbReference>
<keyword evidence="5 6" id="KW-0804">Transcription</keyword>
<dbReference type="NCBIfam" id="TIGR02937">
    <property type="entry name" value="sigma70-ECF"/>
    <property type="match status" value="1"/>
</dbReference>
<dbReference type="InterPro" id="IPR013324">
    <property type="entry name" value="RNA_pol_sigma_r3/r4-like"/>
</dbReference>
<evidence type="ECO:0000256" key="2">
    <source>
        <dbReference type="ARBA" id="ARBA00023015"/>
    </source>
</evidence>
<dbReference type="InterPro" id="IPR000838">
    <property type="entry name" value="RNA_pol_sigma70_ECF_CS"/>
</dbReference>
<dbReference type="GO" id="GO:0006352">
    <property type="term" value="P:DNA-templated transcription initiation"/>
    <property type="evidence" value="ECO:0007669"/>
    <property type="project" value="InterPro"/>
</dbReference>
<dbReference type="PANTHER" id="PTHR43133">
    <property type="entry name" value="RNA POLYMERASE ECF-TYPE SIGMA FACTO"/>
    <property type="match status" value="1"/>
</dbReference>
<keyword evidence="3 6" id="KW-0731">Sigma factor</keyword>
<evidence type="ECO:0000256" key="1">
    <source>
        <dbReference type="ARBA" id="ARBA00010641"/>
    </source>
</evidence>
<dbReference type="EMBL" id="CAKMTQ010000030">
    <property type="protein sequence ID" value="CAH1534079.1"/>
    <property type="molecule type" value="Genomic_DNA"/>
</dbReference>
<evidence type="ECO:0000259" key="7">
    <source>
        <dbReference type="Pfam" id="PF04542"/>
    </source>
</evidence>